<evidence type="ECO:0000313" key="4">
    <source>
        <dbReference type="Proteomes" id="UP001201163"/>
    </source>
</evidence>
<dbReference type="InterPro" id="IPR000210">
    <property type="entry name" value="BTB/POZ_dom"/>
</dbReference>
<dbReference type="Pfam" id="PF00651">
    <property type="entry name" value="BTB"/>
    <property type="match status" value="1"/>
</dbReference>
<dbReference type="InterPro" id="IPR011333">
    <property type="entry name" value="SKP1/BTB/POZ_sf"/>
</dbReference>
<comment type="caution">
    <text evidence="3">The sequence shown here is derived from an EMBL/GenBank/DDBJ whole genome shotgun (WGS) entry which is preliminary data.</text>
</comment>
<reference evidence="3" key="1">
    <citation type="submission" date="2022-01" db="EMBL/GenBank/DDBJ databases">
        <title>Comparative genomics reveals a dynamic genome evolution in the ectomycorrhizal milk-cap (Lactarius) mushrooms.</title>
        <authorList>
            <consortium name="DOE Joint Genome Institute"/>
            <person name="Lebreton A."/>
            <person name="Tang N."/>
            <person name="Kuo A."/>
            <person name="LaButti K."/>
            <person name="Drula E."/>
            <person name="Barry K."/>
            <person name="Clum A."/>
            <person name="Lipzen A."/>
            <person name="Mousain D."/>
            <person name="Ng V."/>
            <person name="Wang R."/>
            <person name="Wang X."/>
            <person name="Dai Y."/>
            <person name="Henrissat B."/>
            <person name="Grigoriev I.V."/>
            <person name="Guerin-Laguette A."/>
            <person name="Yu F."/>
            <person name="Martin F.M."/>
        </authorList>
    </citation>
    <scope>NUCLEOTIDE SEQUENCE</scope>
    <source>
        <strain evidence="3">QP</strain>
    </source>
</reference>
<gene>
    <name evidence="3" type="ORF">EDB92DRAFT_1611605</name>
</gene>
<organism evidence="3 4">
    <name type="scientific">Lactarius akahatsu</name>
    <dbReference type="NCBI Taxonomy" id="416441"/>
    <lineage>
        <taxon>Eukaryota</taxon>
        <taxon>Fungi</taxon>
        <taxon>Dikarya</taxon>
        <taxon>Basidiomycota</taxon>
        <taxon>Agaricomycotina</taxon>
        <taxon>Agaricomycetes</taxon>
        <taxon>Russulales</taxon>
        <taxon>Russulaceae</taxon>
        <taxon>Lactarius</taxon>
    </lineage>
</organism>
<evidence type="ECO:0000313" key="3">
    <source>
        <dbReference type="EMBL" id="KAH8983108.1"/>
    </source>
</evidence>
<sequence>MSTPVPLSPSTSLPDPLGKFSLPPRADIILRSSDSHDFPVQKLYVVDSSLVLGKQIMAATCHSIGPDSEATCVDGETKDTLFQVPVVPVAENHTIISSLLTFVFPVSPILPPTIEQILELLSVAEKYRMTNALTQIRDCASRRDPPFISPENALHVYCLALNYGLIKEMLEAAEITLKSPMTVESLEDKLDTMSGMTLYKLWKYRQRVLSNLTVSLIDPDEFFSSRVYQILCDEDLACVELSDYGDARGIPLWLDQYLDSVTEDLACFDLTTFHLTLSSHVSPTGSRCEHCTSIPHKTIREFWAALTAVVREGIRNAEELSVAEEEIHSQSSISTTAEAFPLPEGLNLPGADVILRSSDLVSFHVHKSILAISSPFFTGLFSLPQPPDGEAIGGLPVVQVSEDAELLHGLFTVLYPIPSAIPDSYEKALALLSASQKYNMTTVQSTIRSEIGRQLPTTDAAFRAYAIAYSKQLIPEIETTALLTLDHPMTFEVIADALPLFEGSALGDLVRFRKRCRDNFVSFFEGFVDGSDNLSSIWFGCQKTKRPLSASQNDKGVLAGWLRDLILQHTESLKGSYTNPLPNPSSLREDFVAALRVHVSGTSCPSCSTLGATEGVAFFDQLNRRISKVRDEEPFRRDTGVSNMSVDLGNPDA</sequence>
<dbReference type="PROSITE" id="PS50097">
    <property type="entry name" value="BTB"/>
    <property type="match status" value="1"/>
</dbReference>
<dbReference type="AlphaFoldDB" id="A0AAD4LCF8"/>
<dbReference type="Gene3D" id="3.30.710.10">
    <property type="entry name" value="Potassium Channel Kv1.1, Chain A"/>
    <property type="match status" value="1"/>
</dbReference>
<evidence type="ECO:0000256" key="1">
    <source>
        <dbReference type="SAM" id="MobiDB-lite"/>
    </source>
</evidence>
<accession>A0AAD4LCF8</accession>
<feature type="domain" description="BTB" evidence="2">
    <location>
        <begin position="351"/>
        <end position="423"/>
    </location>
</feature>
<name>A0AAD4LCF8_9AGAM</name>
<dbReference type="SMART" id="SM00225">
    <property type="entry name" value="BTB"/>
    <property type="match status" value="1"/>
</dbReference>
<dbReference type="SUPFAM" id="SSF54695">
    <property type="entry name" value="POZ domain"/>
    <property type="match status" value="1"/>
</dbReference>
<feature type="region of interest" description="Disordered" evidence="1">
    <location>
        <begin position="633"/>
        <end position="653"/>
    </location>
</feature>
<protein>
    <recommendedName>
        <fullName evidence="2">BTB domain-containing protein</fullName>
    </recommendedName>
</protein>
<evidence type="ECO:0000259" key="2">
    <source>
        <dbReference type="PROSITE" id="PS50097"/>
    </source>
</evidence>
<proteinExistence type="predicted"/>
<dbReference type="EMBL" id="JAKELL010000092">
    <property type="protein sequence ID" value="KAH8983108.1"/>
    <property type="molecule type" value="Genomic_DNA"/>
</dbReference>
<keyword evidence="4" id="KW-1185">Reference proteome</keyword>
<dbReference type="Proteomes" id="UP001201163">
    <property type="component" value="Unassembled WGS sequence"/>
</dbReference>